<dbReference type="Proteomes" id="UP000030671">
    <property type="component" value="Unassembled WGS sequence"/>
</dbReference>
<feature type="compositionally biased region" description="Pro residues" evidence="1">
    <location>
        <begin position="1"/>
        <end position="11"/>
    </location>
</feature>
<keyword evidence="3" id="KW-1185">Reference proteome</keyword>
<organism evidence="2 3">
    <name type="scientific">Heterobasidion irregulare (strain TC 32-1)</name>
    <dbReference type="NCBI Taxonomy" id="747525"/>
    <lineage>
        <taxon>Eukaryota</taxon>
        <taxon>Fungi</taxon>
        <taxon>Dikarya</taxon>
        <taxon>Basidiomycota</taxon>
        <taxon>Agaricomycotina</taxon>
        <taxon>Agaricomycetes</taxon>
        <taxon>Russulales</taxon>
        <taxon>Bondarzewiaceae</taxon>
        <taxon>Heterobasidion</taxon>
        <taxon>Heterobasidion annosum species complex</taxon>
    </lineage>
</organism>
<evidence type="ECO:0000313" key="3">
    <source>
        <dbReference type="Proteomes" id="UP000030671"/>
    </source>
</evidence>
<evidence type="ECO:0000256" key="1">
    <source>
        <dbReference type="SAM" id="MobiDB-lite"/>
    </source>
</evidence>
<sequence>MVSPHPPPPNQPTFSYADRARNVLKSHNPPSQRPSIVSEHAAASNMPHSSTSTSDASKPSSLIPSTGIASNPSISPTRTVPFPASPTSPVEGLVVCGTNGDVTSTIPTKTAPINVWNLRMEQMAQARASSRPVQLRSQNNMLSSARDLPDDPSVKLPNPNSIATQNGLPSLRIDGNTDPFATRALSQALAADIPRAPALVNDMENWPEVGQSVGSSSKGTTQHRHDASESTEEQRREDDESSTSLPILPKKSASLVIFTTPLSTFRTIHSISFYTIYFHLLPATRAY</sequence>
<dbReference type="EMBL" id="KI925465">
    <property type="protein sequence ID" value="ETW75868.1"/>
    <property type="molecule type" value="Genomic_DNA"/>
</dbReference>
<feature type="region of interest" description="Disordered" evidence="1">
    <location>
        <begin position="1"/>
        <end position="86"/>
    </location>
</feature>
<accession>W4JQQ7</accession>
<feature type="region of interest" description="Disordered" evidence="1">
    <location>
        <begin position="143"/>
        <end position="175"/>
    </location>
</feature>
<dbReference type="InParanoid" id="W4JQQ7"/>
<dbReference type="KEGG" id="hir:HETIRDRAFT_436822"/>
<evidence type="ECO:0000313" key="2">
    <source>
        <dbReference type="EMBL" id="ETW75868.1"/>
    </source>
</evidence>
<name>W4JQQ7_HETIT</name>
<feature type="compositionally biased region" description="Polar residues" evidence="1">
    <location>
        <begin position="158"/>
        <end position="168"/>
    </location>
</feature>
<feature type="compositionally biased region" description="Basic and acidic residues" evidence="1">
    <location>
        <begin position="223"/>
        <end position="238"/>
    </location>
</feature>
<feature type="compositionally biased region" description="Low complexity" evidence="1">
    <location>
        <begin position="49"/>
        <end position="61"/>
    </location>
</feature>
<reference evidence="2 3" key="1">
    <citation type="journal article" date="2012" name="New Phytol.">
        <title>Insight into trade-off between wood decay and parasitism from the genome of a fungal forest pathogen.</title>
        <authorList>
            <person name="Olson A."/>
            <person name="Aerts A."/>
            <person name="Asiegbu F."/>
            <person name="Belbahri L."/>
            <person name="Bouzid O."/>
            <person name="Broberg A."/>
            <person name="Canback B."/>
            <person name="Coutinho P.M."/>
            <person name="Cullen D."/>
            <person name="Dalman K."/>
            <person name="Deflorio G."/>
            <person name="van Diepen L.T."/>
            <person name="Dunand C."/>
            <person name="Duplessis S."/>
            <person name="Durling M."/>
            <person name="Gonthier P."/>
            <person name="Grimwood J."/>
            <person name="Fossdal C.G."/>
            <person name="Hansson D."/>
            <person name="Henrissat B."/>
            <person name="Hietala A."/>
            <person name="Himmelstrand K."/>
            <person name="Hoffmeister D."/>
            <person name="Hogberg N."/>
            <person name="James T.Y."/>
            <person name="Karlsson M."/>
            <person name="Kohler A."/>
            <person name="Kues U."/>
            <person name="Lee Y.H."/>
            <person name="Lin Y.C."/>
            <person name="Lind M."/>
            <person name="Lindquist E."/>
            <person name="Lombard V."/>
            <person name="Lucas S."/>
            <person name="Lunden K."/>
            <person name="Morin E."/>
            <person name="Murat C."/>
            <person name="Park J."/>
            <person name="Raffaello T."/>
            <person name="Rouze P."/>
            <person name="Salamov A."/>
            <person name="Schmutz J."/>
            <person name="Solheim H."/>
            <person name="Stahlberg J."/>
            <person name="Velez H."/>
            <person name="de Vries R.P."/>
            <person name="Wiebenga A."/>
            <person name="Woodward S."/>
            <person name="Yakovlev I."/>
            <person name="Garbelotto M."/>
            <person name="Martin F."/>
            <person name="Grigoriev I.V."/>
            <person name="Stenlid J."/>
        </authorList>
    </citation>
    <scope>NUCLEOTIDE SEQUENCE [LARGE SCALE GENOMIC DNA]</scope>
    <source>
        <strain evidence="2 3">TC 32-1</strain>
    </source>
</reference>
<dbReference type="HOGENOM" id="CLU_794685_0_0_1"/>
<feature type="region of interest" description="Disordered" evidence="1">
    <location>
        <begin position="207"/>
        <end position="246"/>
    </location>
</feature>
<protein>
    <submittedName>
        <fullName evidence="2">Uncharacterized protein</fullName>
    </submittedName>
</protein>
<gene>
    <name evidence="2" type="ORF">HETIRDRAFT_436822</name>
</gene>
<dbReference type="GeneID" id="20674911"/>
<proteinExistence type="predicted"/>
<feature type="compositionally biased region" description="Polar residues" evidence="1">
    <location>
        <begin position="62"/>
        <end position="78"/>
    </location>
</feature>
<dbReference type="AlphaFoldDB" id="W4JQQ7"/>
<dbReference type="RefSeq" id="XP_009552108.1">
    <property type="nucleotide sequence ID" value="XM_009553813.1"/>
</dbReference>